<protein>
    <submittedName>
        <fullName evidence="1">Uncharacterized protein</fullName>
    </submittedName>
</protein>
<sequence>MLTHGSCPFAYRVLRRFFAHRSFPIKCRVFAVRRPGNCARPPHCLGYGIRVTSRRSPSSAGHTGTQTVKDHLPKSQLCWNPYPYHGPKLYFRYGLRRLFAALAARHLIVSLFHWRFSTWDGCSGMLQTRWSPPVLRSESLRTCAPKARAHSADIDNGILHRGRTCFSWALRQAFSIDWVQSRMGPARLSGVSITPEQCGFFNVLGMVHESCPMRAGRTALGDEVVVVYPLHS</sequence>
<dbReference type="AlphaFoldDB" id="A0A2H3BVP7"/>
<proteinExistence type="predicted"/>
<gene>
    <name evidence="1" type="ORF">ARMSODRAFT_184348</name>
</gene>
<accession>A0A2H3BVP7</accession>
<name>A0A2H3BVP7_9AGAR</name>
<reference evidence="2" key="1">
    <citation type="journal article" date="2017" name="Nat. Ecol. Evol.">
        <title>Genome expansion and lineage-specific genetic innovations in the forest pathogenic fungi Armillaria.</title>
        <authorList>
            <person name="Sipos G."/>
            <person name="Prasanna A.N."/>
            <person name="Walter M.C."/>
            <person name="O'Connor E."/>
            <person name="Balint B."/>
            <person name="Krizsan K."/>
            <person name="Kiss B."/>
            <person name="Hess J."/>
            <person name="Varga T."/>
            <person name="Slot J."/>
            <person name="Riley R."/>
            <person name="Boka B."/>
            <person name="Rigling D."/>
            <person name="Barry K."/>
            <person name="Lee J."/>
            <person name="Mihaltcheva S."/>
            <person name="LaButti K."/>
            <person name="Lipzen A."/>
            <person name="Waldron R."/>
            <person name="Moloney N.M."/>
            <person name="Sperisen C."/>
            <person name="Kredics L."/>
            <person name="Vagvoelgyi C."/>
            <person name="Patrignani A."/>
            <person name="Fitzpatrick D."/>
            <person name="Nagy I."/>
            <person name="Doyle S."/>
            <person name="Anderson J.B."/>
            <person name="Grigoriev I.V."/>
            <person name="Gueldener U."/>
            <person name="Muensterkoetter M."/>
            <person name="Nagy L.G."/>
        </authorList>
    </citation>
    <scope>NUCLEOTIDE SEQUENCE [LARGE SCALE GENOMIC DNA]</scope>
    <source>
        <strain evidence="2">28-4</strain>
    </source>
</reference>
<evidence type="ECO:0000313" key="2">
    <source>
        <dbReference type="Proteomes" id="UP000218334"/>
    </source>
</evidence>
<dbReference type="EMBL" id="KZ293431">
    <property type="protein sequence ID" value="PBK68637.1"/>
    <property type="molecule type" value="Genomic_DNA"/>
</dbReference>
<evidence type="ECO:0000313" key="1">
    <source>
        <dbReference type="EMBL" id="PBK68637.1"/>
    </source>
</evidence>
<organism evidence="1 2">
    <name type="scientific">Armillaria solidipes</name>
    <dbReference type="NCBI Taxonomy" id="1076256"/>
    <lineage>
        <taxon>Eukaryota</taxon>
        <taxon>Fungi</taxon>
        <taxon>Dikarya</taxon>
        <taxon>Basidiomycota</taxon>
        <taxon>Agaricomycotina</taxon>
        <taxon>Agaricomycetes</taxon>
        <taxon>Agaricomycetidae</taxon>
        <taxon>Agaricales</taxon>
        <taxon>Marasmiineae</taxon>
        <taxon>Physalacriaceae</taxon>
        <taxon>Armillaria</taxon>
    </lineage>
</organism>
<dbReference type="Proteomes" id="UP000218334">
    <property type="component" value="Unassembled WGS sequence"/>
</dbReference>
<keyword evidence="2" id="KW-1185">Reference proteome</keyword>